<feature type="non-terminal residue" evidence="2">
    <location>
        <position position="77"/>
    </location>
</feature>
<organism evidence="2 3">
    <name type="scientific">Rotaria magnacalcarata</name>
    <dbReference type="NCBI Taxonomy" id="392030"/>
    <lineage>
        <taxon>Eukaryota</taxon>
        <taxon>Metazoa</taxon>
        <taxon>Spiralia</taxon>
        <taxon>Gnathifera</taxon>
        <taxon>Rotifera</taxon>
        <taxon>Eurotatoria</taxon>
        <taxon>Bdelloidea</taxon>
        <taxon>Philodinida</taxon>
        <taxon>Philodinidae</taxon>
        <taxon>Rotaria</taxon>
    </lineage>
</organism>
<evidence type="ECO:0000313" key="3">
    <source>
        <dbReference type="Proteomes" id="UP000681720"/>
    </source>
</evidence>
<sequence length="77" mass="9205">MFVVHISFKTDTENNDEKEDDEEEKNCLEPIFCFEHHKYEKIPSHHFNIGDSVALIDQEQLDEYLNKQIRTDEKPPL</sequence>
<name>A0A8S3F7M9_9BILA</name>
<protein>
    <submittedName>
        <fullName evidence="2">Uncharacterized protein</fullName>
    </submittedName>
</protein>
<feature type="compositionally biased region" description="Acidic residues" evidence="1">
    <location>
        <begin position="13"/>
        <end position="23"/>
    </location>
</feature>
<dbReference type="Proteomes" id="UP000681720">
    <property type="component" value="Unassembled WGS sequence"/>
</dbReference>
<dbReference type="EMBL" id="CAJOBJ010258413">
    <property type="protein sequence ID" value="CAF5107187.1"/>
    <property type="molecule type" value="Genomic_DNA"/>
</dbReference>
<dbReference type="AlphaFoldDB" id="A0A8S3F7M9"/>
<comment type="caution">
    <text evidence="2">The sequence shown here is derived from an EMBL/GenBank/DDBJ whole genome shotgun (WGS) entry which is preliminary data.</text>
</comment>
<feature type="region of interest" description="Disordered" evidence="1">
    <location>
        <begin position="1"/>
        <end position="23"/>
    </location>
</feature>
<evidence type="ECO:0000313" key="2">
    <source>
        <dbReference type="EMBL" id="CAF5107187.1"/>
    </source>
</evidence>
<proteinExistence type="predicted"/>
<accession>A0A8S3F7M9</accession>
<evidence type="ECO:0000256" key="1">
    <source>
        <dbReference type="SAM" id="MobiDB-lite"/>
    </source>
</evidence>
<gene>
    <name evidence="2" type="ORF">GIL414_LOCUS63021</name>
</gene>
<reference evidence="2" key="1">
    <citation type="submission" date="2021-02" db="EMBL/GenBank/DDBJ databases">
        <authorList>
            <person name="Nowell W R."/>
        </authorList>
    </citation>
    <scope>NUCLEOTIDE SEQUENCE</scope>
</reference>